<keyword evidence="4" id="KW-0067">ATP-binding</keyword>
<keyword evidence="11" id="KW-1185">Reference proteome</keyword>
<dbReference type="InterPro" id="IPR018483">
    <property type="entry name" value="Carb_kinase_FGGY_CS"/>
</dbReference>
<dbReference type="Proteomes" id="UP001217500">
    <property type="component" value="Chromosome"/>
</dbReference>
<dbReference type="PANTHER" id="PTHR43435:SF4">
    <property type="entry name" value="FGGY CARBOHYDRATE KINASE DOMAIN-CONTAINING PROTEIN"/>
    <property type="match status" value="1"/>
</dbReference>
<keyword evidence="6" id="KW-0119">Carbohydrate metabolism</keyword>
<feature type="domain" description="Carbohydrate kinase FGGY N-terminal" evidence="8">
    <location>
        <begin position="5"/>
        <end position="253"/>
    </location>
</feature>
<evidence type="ECO:0000256" key="6">
    <source>
        <dbReference type="ARBA" id="ARBA00023277"/>
    </source>
</evidence>
<sequence length="501" mass="52660">MAGPYFIGIDGGTEGIRAGIFDACGRPLAFAATPYTTRFPAPAHAEQDPVDWWAGCGQSVRKAMAAAGIPADQVKGLAVDTTNCSVVLLDTEGEPVRPAMIWMDVRASKEADEVAASGDKALRVNSGGRGPVSAEWMIPKALWLKRNEPDAFARAAYVCEYQDYLNLKLTGRLVASVYNVSARWHHDVTNGGQPTSLIDSLGIGELATKWPGEIVRLGEVVAPLSAEAANHLGLKAGLPVSQGGADAGIGMIGLGVIRPGSLAFITGSSHLHLGLSEKPFAGEGIWGTYANALLPGLHLVEGGQASTGSAINWFKRTLAAETSYKTLDEEAAAVPAGANGLTALDHFQGNRTPFTDPHSRGAFAGLSLGHGRGHLFRALLESVAMGSRLILDTFEKGGFTLNDIVLAGGVPNSPLWLQIHADIIGKPIALTEVPDAPALGSAILAAVGSGHYANITEAVSAMVRRSRTIEPNMAVHGDYAEPYARYKALYITQKDFRKAVA</sequence>
<dbReference type="CDD" id="cd07781">
    <property type="entry name" value="ASKHA_NBD_FGGY_L-RBK"/>
    <property type="match status" value="1"/>
</dbReference>
<comment type="similarity">
    <text evidence="7">Belongs to the FGGY kinase family.</text>
</comment>
<evidence type="ECO:0000256" key="5">
    <source>
        <dbReference type="ARBA" id="ARBA00022935"/>
    </source>
</evidence>
<dbReference type="KEGG" id="gso:PH603_07315"/>
<accession>A0AAE9XXL6</accession>
<evidence type="ECO:0000313" key="11">
    <source>
        <dbReference type="Proteomes" id="UP001217500"/>
    </source>
</evidence>
<evidence type="ECO:0000313" key="10">
    <source>
        <dbReference type="EMBL" id="WCL55569.1"/>
    </source>
</evidence>
<dbReference type="PIRSF" id="PIRSF000538">
    <property type="entry name" value="GlpK"/>
    <property type="match status" value="1"/>
</dbReference>
<dbReference type="AlphaFoldDB" id="A0AAE9XXL6"/>
<dbReference type="Pfam" id="PF02782">
    <property type="entry name" value="FGGY_C"/>
    <property type="match status" value="1"/>
</dbReference>
<protein>
    <submittedName>
        <fullName evidence="10">FGGY-family carbohydrate kinase</fullName>
    </submittedName>
</protein>
<dbReference type="Pfam" id="PF00370">
    <property type="entry name" value="FGGY_N"/>
    <property type="match status" value="1"/>
</dbReference>
<evidence type="ECO:0000256" key="4">
    <source>
        <dbReference type="ARBA" id="ARBA00022840"/>
    </source>
</evidence>
<dbReference type="GO" id="GO:0008741">
    <property type="term" value="F:ribulokinase activity"/>
    <property type="evidence" value="ECO:0007669"/>
    <property type="project" value="InterPro"/>
</dbReference>
<dbReference type="SUPFAM" id="SSF53067">
    <property type="entry name" value="Actin-like ATPase domain"/>
    <property type="match status" value="2"/>
</dbReference>
<feature type="domain" description="Carbohydrate kinase FGGY C-terminal" evidence="9">
    <location>
        <begin position="263"/>
        <end position="448"/>
    </location>
</feature>
<evidence type="ECO:0000256" key="1">
    <source>
        <dbReference type="ARBA" id="ARBA00022679"/>
    </source>
</evidence>
<dbReference type="GO" id="GO:0005737">
    <property type="term" value="C:cytoplasm"/>
    <property type="evidence" value="ECO:0007669"/>
    <property type="project" value="TreeGrafter"/>
</dbReference>
<dbReference type="InterPro" id="IPR018484">
    <property type="entry name" value="FGGY_N"/>
</dbReference>
<evidence type="ECO:0000259" key="8">
    <source>
        <dbReference type="Pfam" id="PF00370"/>
    </source>
</evidence>
<dbReference type="GO" id="GO:0005524">
    <property type="term" value="F:ATP binding"/>
    <property type="evidence" value="ECO:0007669"/>
    <property type="project" value="UniProtKB-KW"/>
</dbReference>
<dbReference type="InterPro" id="IPR000577">
    <property type="entry name" value="Carb_kinase_FGGY"/>
</dbReference>
<dbReference type="InterPro" id="IPR043129">
    <property type="entry name" value="ATPase_NBD"/>
</dbReference>
<dbReference type="InterPro" id="IPR005929">
    <property type="entry name" value="Ribulokinase"/>
</dbReference>
<keyword evidence="3 7" id="KW-0418">Kinase</keyword>
<name>A0AAE9XXL6_9PROT</name>
<dbReference type="GO" id="GO:0019569">
    <property type="term" value="P:L-arabinose catabolic process to D-xylulose 5-phosphate"/>
    <property type="evidence" value="ECO:0007669"/>
    <property type="project" value="InterPro"/>
</dbReference>
<dbReference type="InterPro" id="IPR018485">
    <property type="entry name" value="FGGY_C"/>
</dbReference>
<reference evidence="10" key="1">
    <citation type="submission" date="2023-01" db="EMBL/GenBank/DDBJ databases">
        <title>The genome sequence of Kordiimonadaceae bacterium 6D33.</title>
        <authorList>
            <person name="Liu Y."/>
        </authorList>
    </citation>
    <scope>NUCLEOTIDE SEQUENCE</scope>
    <source>
        <strain evidence="10">6D33</strain>
    </source>
</reference>
<keyword evidence="5" id="KW-0054">Arabinose catabolism</keyword>
<dbReference type="GO" id="GO:0019150">
    <property type="term" value="F:D-ribulokinase activity"/>
    <property type="evidence" value="ECO:0007669"/>
    <property type="project" value="TreeGrafter"/>
</dbReference>
<dbReference type="PROSITE" id="PS00445">
    <property type="entry name" value="FGGY_KINASES_2"/>
    <property type="match status" value="1"/>
</dbReference>
<dbReference type="Gene3D" id="3.30.420.40">
    <property type="match status" value="2"/>
</dbReference>
<evidence type="ECO:0000256" key="3">
    <source>
        <dbReference type="ARBA" id="ARBA00022777"/>
    </source>
</evidence>
<proteinExistence type="inferred from homology"/>
<keyword evidence="2" id="KW-0547">Nucleotide-binding</keyword>
<dbReference type="EMBL" id="CP116805">
    <property type="protein sequence ID" value="WCL55569.1"/>
    <property type="molecule type" value="Genomic_DNA"/>
</dbReference>
<keyword evidence="1 7" id="KW-0808">Transferase</keyword>
<gene>
    <name evidence="10" type="ORF">PH603_07315</name>
</gene>
<organism evidence="10 11">
    <name type="scientific">Gimibacter soli</name>
    <dbReference type="NCBI Taxonomy" id="3024400"/>
    <lineage>
        <taxon>Bacteria</taxon>
        <taxon>Pseudomonadati</taxon>
        <taxon>Pseudomonadota</taxon>
        <taxon>Alphaproteobacteria</taxon>
        <taxon>Kordiimonadales</taxon>
        <taxon>Temperatibacteraceae</taxon>
        <taxon>Gimibacter</taxon>
    </lineage>
</organism>
<evidence type="ECO:0000256" key="7">
    <source>
        <dbReference type="RuleBase" id="RU003733"/>
    </source>
</evidence>
<dbReference type="RefSeq" id="WP_289505401.1">
    <property type="nucleotide sequence ID" value="NZ_CP116805.1"/>
</dbReference>
<dbReference type="PANTHER" id="PTHR43435">
    <property type="entry name" value="RIBULOKINASE"/>
    <property type="match status" value="1"/>
</dbReference>
<evidence type="ECO:0000256" key="2">
    <source>
        <dbReference type="ARBA" id="ARBA00022741"/>
    </source>
</evidence>
<evidence type="ECO:0000259" key="9">
    <source>
        <dbReference type="Pfam" id="PF02782"/>
    </source>
</evidence>